<keyword evidence="2" id="KW-1185">Reference proteome</keyword>
<reference evidence="1" key="2">
    <citation type="submission" date="2015-06" db="UniProtKB">
        <authorList>
            <consortium name="EnsemblProtists"/>
        </authorList>
    </citation>
    <scope>IDENTIFICATION</scope>
    <source>
        <strain evidence="1">Pr102</strain>
    </source>
</reference>
<evidence type="ECO:0000313" key="2">
    <source>
        <dbReference type="Proteomes" id="UP000005238"/>
    </source>
</evidence>
<dbReference type="SUPFAM" id="SSF53098">
    <property type="entry name" value="Ribonuclease H-like"/>
    <property type="match status" value="1"/>
</dbReference>
<sequence>MEAVTKAMENVIGVETPESFGFVIDGWSHGTEHYLAVYACYETEAGPQFPLLSLAPVMDEPDDQLNAEGHLTAMKRILPFFFVGDNCAVNKRLANLLGVPLVGYTRWLSTRSMIKRYFRLREFVSADNEELEEDYLPSRTVHRKLEALQTSLPSDADIVHSIVFEEAVVTVLVGLTPLLTEDEVAALESFKRERSSILVSDVPPSTKEELAERILKRRKVAAQPSIYMLQGRYLQPPIWWSASLAWLVPVCAMSTIACLS</sequence>
<protein>
    <submittedName>
        <fullName evidence="1">Uncharacterized protein</fullName>
    </submittedName>
</protein>
<dbReference type="EMBL" id="DS566029">
    <property type="status" value="NOT_ANNOTATED_CDS"/>
    <property type="molecule type" value="Genomic_DNA"/>
</dbReference>
<accession>H3GPB5</accession>
<dbReference type="PANTHER" id="PTHR40866">
    <property type="entry name" value="BED-TYPE DOMAIN-CONTAINING PROTEIN"/>
    <property type="match status" value="1"/>
</dbReference>
<reference evidence="2" key="1">
    <citation type="journal article" date="2006" name="Science">
        <title>Phytophthora genome sequences uncover evolutionary origins and mechanisms of pathogenesis.</title>
        <authorList>
            <person name="Tyler B.M."/>
            <person name="Tripathy S."/>
            <person name="Zhang X."/>
            <person name="Dehal P."/>
            <person name="Jiang R.H."/>
            <person name="Aerts A."/>
            <person name="Arredondo F.D."/>
            <person name="Baxter L."/>
            <person name="Bensasson D."/>
            <person name="Beynon J.L."/>
            <person name="Chapman J."/>
            <person name="Damasceno C.M."/>
            <person name="Dorrance A.E."/>
            <person name="Dou D."/>
            <person name="Dickerman A.W."/>
            <person name="Dubchak I.L."/>
            <person name="Garbelotto M."/>
            <person name="Gijzen M."/>
            <person name="Gordon S.G."/>
            <person name="Govers F."/>
            <person name="Grunwald N.J."/>
            <person name="Huang W."/>
            <person name="Ivors K.L."/>
            <person name="Jones R.W."/>
            <person name="Kamoun S."/>
            <person name="Krampis K."/>
            <person name="Lamour K.H."/>
            <person name="Lee M.K."/>
            <person name="McDonald W.H."/>
            <person name="Medina M."/>
            <person name="Meijer H.J."/>
            <person name="Nordberg E.K."/>
            <person name="Maclean D.J."/>
            <person name="Ospina-Giraldo M.D."/>
            <person name="Morris P.F."/>
            <person name="Phuntumart V."/>
            <person name="Putnam N.H."/>
            <person name="Rash S."/>
            <person name="Rose J.K."/>
            <person name="Sakihama Y."/>
            <person name="Salamov A.A."/>
            <person name="Savidor A."/>
            <person name="Scheuring C.F."/>
            <person name="Smith B.M."/>
            <person name="Sobral B.W."/>
            <person name="Terry A."/>
            <person name="Torto-Alalibo T.A."/>
            <person name="Win J."/>
            <person name="Xu Z."/>
            <person name="Zhang H."/>
            <person name="Grigoriev I.V."/>
            <person name="Rokhsar D.S."/>
            <person name="Boore J.L."/>
        </authorList>
    </citation>
    <scope>NUCLEOTIDE SEQUENCE [LARGE SCALE GENOMIC DNA]</scope>
    <source>
        <strain evidence="2">Pr102</strain>
    </source>
</reference>
<dbReference type="AlphaFoldDB" id="H3GPB5"/>
<dbReference type="InterPro" id="IPR012337">
    <property type="entry name" value="RNaseH-like_sf"/>
</dbReference>
<organism evidence="1 2">
    <name type="scientific">Phytophthora ramorum</name>
    <name type="common">Sudden oak death agent</name>
    <dbReference type="NCBI Taxonomy" id="164328"/>
    <lineage>
        <taxon>Eukaryota</taxon>
        <taxon>Sar</taxon>
        <taxon>Stramenopiles</taxon>
        <taxon>Oomycota</taxon>
        <taxon>Peronosporomycetes</taxon>
        <taxon>Peronosporales</taxon>
        <taxon>Peronosporaceae</taxon>
        <taxon>Phytophthora</taxon>
    </lineage>
</organism>
<proteinExistence type="predicted"/>
<dbReference type="InParanoid" id="H3GPB5"/>
<dbReference type="PANTHER" id="PTHR40866:SF1">
    <property type="entry name" value="BED-TYPE DOMAIN-CONTAINING PROTEIN"/>
    <property type="match status" value="1"/>
</dbReference>
<name>H3GPB5_PHYRM</name>
<dbReference type="EnsemblProtists" id="Phyra78526">
    <property type="protein sequence ID" value="Phyra78526"/>
    <property type="gene ID" value="Phyra78526"/>
</dbReference>
<dbReference type="Proteomes" id="UP000005238">
    <property type="component" value="Unassembled WGS sequence"/>
</dbReference>
<dbReference type="HOGENOM" id="CLU_037484_2_0_1"/>
<evidence type="ECO:0000313" key="1">
    <source>
        <dbReference type="EnsemblProtists" id="Phyra78526"/>
    </source>
</evidence>